<evidence type="ECO:0000313" key="6">
    <source>
        <dbReference type="Proteomes" id="UP000186406"/>
    </source>
</evidence>
<dbReference type="PRINTS" id="PR00909">
    <property type="entry name" value="SPERMDNBNDNG"/>
</dbReference>
<dbReference type="PANTHER" id="PTHR30222:SF17">
    <property type="entry name" value="SPERMIDINE_PUTRESCINE-BINDING PERIPLASMIC PROTEIN"/>
    <property type="match status" value="1"/>
</dbReference>
<dbReference type="PANTHER" id="PTHR30222">
    <property type="entry name" value="SPERMIDINE/PUTRESCINE-BINDING PERIPLASMIC PROTEIN"/>
    <property type="match status" value="1"/>
</dbReference>
<dbReference type="AlphaFoldDB" id="A0A1M7ZNY8"/>
<dbReference type="Pfam" id="PF13416">
    <property type="entry name" value="SBP_bac_8"/>
    <property type="match status" value="1"/>
</dbReference>
<name>A0A1M7ZNY8_9HYPH</name>
<dbReference type="RefSeq" id="WP_084564770.1">
    <property type="nucleotide sequence ID" value="NZ_FRXO01000006.1"/>
</dbReference>
<dbReference type="Proteomes" id="UP000186406">
    <property type="component" value="Unassembled WGS sequence"/>
</dbReference>
<evidence type="ECO:0000256" key="3">
    <source>
        <dbReference type="ARBA" id="ARBA00022729"/>
    </source>
</evidence>
<evidence type="ECO:0000313" key="5">
    <source>
        <dbReference type="EMBL" id="SHO66581.1"/>
    </source>
</evidence>
<dbReference type="InterPro" id="IPR006059">
    <property type="entry name" value="SBP"/>
</dbReference>
<dbReference type="SUPFAM" id="SSF53850">
    <property type="entry name" value="Periplasmic binding protein-like II"/>
    <property type="match status" value="1"/>
</dbReference>
<evidence type="ECO:0000256" key="1">
    <source>
        <dbReference type="ARBA" id="ARBA00004418"/>
    </source>
</evidence>
<keyword evidence="4" id="KW-0574">Periplasm</keyword>
<organism evidence="5 6">
    <name type="scientific">Pseudoxanthobacter soli DSM 19599</name>
    <dbReference type="NCBI Taxonomy" id="1123029"/>
    <lineage>
        <taxon>Bacteria</taxon>
        <taxon>Pseudomonadati</taxon>
        <taxon>Pseudomonadota</taxon>
        <taxon>Alphaproteobacteria</taxon>
        <taxon>Hyphomicrobiales</taxon>
        <taxon>Segnochrobactraceae</taxon>
        <taxon>Pseudoxanthobacter</taxon>
    </lineage>
</organism>
<keyword evidence="6" id="KW-1185">Reference proteome</keyword>
<dbReference type="EMBL" id="FRXO01000006">
    <property type="protein sequence ID" value="SHO66581.1"/>
    <property type="molecule type" value="Genomic_DNA"/>
</dbReference>
<evidence type="ECO:0000256" key="2">
    <source>
        <dbReference type="ARBA" id="ARBA00022448"/>
    </source>
</evidence>
<dbReference type="GO" id="GO:0015846">
    <property type="term" value="P:polyamine transport"/>
    <property type="evidence" value="ECO:0007669"/>
    <property type="project" value="InterPro"/>
</dbReference>
<evidence type="ECO:0000256" key="4">
    <source>
        <dbReference type="ARBA" id="ARBA00022764"/>
    </source>
</evidence>
<dbReference type="STRING" id="1123029.SAMN02745172_03240"/>
<dbReference type="Gene3D" id="3.40.190.10">
    <property type="entry name" value="Periplasmic binding protein-like II"/>
    <property type="match status" value="2"/>
</dbReference>
<comment type="subcellular location">
    <subcellularLocation>
        <location evidence="1">Periplasm</location>
    </subcellularLocation>
</comment>
<dbReference type="InterPro" id="IPR001188">
    <property type="entry name" value="Sperm_putr-bd"/>
</dbReference>
<sequence>MSEPTSGPQAPGETCGAVRSLSSLTRRGALVTGLAALASPFVLRSARAAGELRVLTWEGYAEPEWVKPFEEKHGVKLSIVYTGSVDEMFAKMQGSKGADFDVVAFDTSSFKRYIDGGLIRPLDMARIPNAANLSPAFRDVPSIRRGSDQYGIPFAWGSLPLIYDKKDFPATPDSWEVMWDPANAQRLIALDDANNNITLAAMVLGFKTPFNLDDAQFAAVKDKLVAQKKLLLTYYAGFDDGVNIFAQSNIKAMFSMGEPQVAGLKAKGVDAAFTIPKEGAIGWLDCWTVSAGARDPDLAFAWLDACLSPKVGAYLSDKKSYGNTTDEAANVRNGFTYADKLTFLETPESFEKRVALWNEVKAAP</sequence>
<accession>A0A1M7ZNY8</accession>
<keyword evidence="2" id="KW-0813">Transport</keyword>
<protein>
    <submittedName>
        <fullName evidence="5">Spermidine/putrescine transport system substrate-binding protein</fullName>
    </submittedName>
</protein>
<gene>
    <name evidence="5" type="ORF">SAMN02745172_03240</name>
</gene>
<proteinExistence type="predicted"/>
<dbReference type="GO" id="GO:0019808">
    <property type="term" value="F:polyamine binding"/>
    <property type="evidence" value="ECO:0007669"/>
    <property type="project" value="InterPro"/>
</dbReference>
<keyword evidence="3" id="KW-0732">Signal</keyword>
<reference evidence="5 6" key="1">
    <citation type="submission" date="2016-12" db="EMBL/GenBank/DDBJ databases">
        <authorList>
            <person name="Song W.-J."/>
            <person name="Kurnit D.M."/>
        </authorList>
    </citation>
    <scope>NUCLEOTIDE SEQUENCE [LARGE SCALE GENOMIC DNA]</scope>
    <source>
        <strain evidence="5 6">DSM 19599</strain>
    </source>
</reference>
<dbReference type="GO" id="GO:0042597">
    <property type="term" value="C:periplasmic space"/>
    <property type="evidence" value="ECO:0007669"/>
    <property type="project" value="UniProtKB-SubCell"/>
</dbReference>